<feature type="region of interest" description="Disordered" evidence="1">
    <location>
        <begin position="1"/>
        <end position="55"/>
    </location>
</feature>
<sequence>MGDDDSEGGRAWRRDQGRECPCAEGPGQAAAAATAAQAHPALAERNGPRHAEPDD</sequence>
<proteinExistence type="predicted"/>
<name>A0A6M0K003_9GAMM</name>
<comment type="caution">
    <text evidence="2">The sequence shown here is derived from an EMBL/GenBank/DDBJ whole genome shotgun (WGS) entry which is preliminary data.</text>
</comment>
<evidence type="ECO:0000313" key="2">
    <source>
        <dbReference type="EMBL" id="NEV62644.1"/>
    </source>
</evidence>
<gene>
    <name evidence="2" type="ORF">G3446_12210</name>
</gene>
<feature type="compositionally biased region" description="Basic and acidic residues" evidence="1">
    <location>
        <begin position="7"/>
        <end position="18"/>
    </location>
</feature>
<accession>A0A6M0K003</accession>
<evidence type="ECO:0000313" key="3">
    <source>
        <dbReference type="Proteomes" id="UP000483379"/>
    </source>
</evidence>
<dbReference type="AlphaFoldDB" id="A0A6M0K003"/>
<reference evidence="2 3" key="1">
    <citation type="submission" date="2020-02" db="EMBL/GenBank/DDBJ databases">
        <title>Genome sequences of Thiorhodococcus mannitoliphagus and Thiorhodococcus minor, purple sulfur photosynthetic bacteria in the gammaproteobacterial family, Chromatiaceae.</title>
        <authorList>
            <person name="Aviles F.A."/>
            <person name="Meyer T.E."/>
            <person name="Kyndt J.A."/>
        </authorList>
    </citation>
    <scope>NUCLEOTIDE SEQUENCE [LARGE SCALE GENOMIC DNA]</scope>
    <source>
        <strain evidence="2 3">DSM 11518</strain>
    </source>
</reference>
<organism evidence="2 3">
    <name type="scientific">Thiorhodococcus minor</name>
    <dbReference type="NCBI Taxonomy" id="57489"/>
    <lineage>
        <taxon>Bacteria</taxon>
        <taxon>Pseudomonadati</taxon>
        <taxon>Pseudomonadota</taxon>
        <taxon>Gammaproteobacteria</taxon>
        <taxon>Chromatiales</taxon>
        <taxon>Chromatiaceae</taxon>
        <taxon>Thiorhodococcus</taxon>
    </lineage>
</organism>
<evidence type="ECO:0000256" key="1">
    <source>
        <dbReference type="SAM" id="MobiDB-lite"/>
    </source>
</evidence>
<dbReference type="EMBL" id="JAAIJQ010000031">
    <property type="protein sequence ID" value="NEV62644.1"/>
    <property type="molecule type" value="Genomic_DNA"/>
</dbReference>
<protein>
    <submittedName>
        <fullName evidence="2">Uncharacterized protein</fullName>
    </submittedName>
</protein>
<dbReference type="Proteomes" id="UP000483379">
    <property type="component" value="Unassembled WGS sequence"/>
</dbReference>
<dbReference type="RefSeq" id="WP_164453110.1">
    <property type="nucleotide sequence ID" value="NZ_JAAIJQ010000031.1"/>
</dbReference>
<feature type="compositionally biased region" description="Low complexity" evidence="1">
    <location>
        <begin position="23"/>
        <end position="44"/>
    </location>
</feature>
<feature type="compositionally biased region" description="Basic and acidic residues" evidence="1">
    <location>
        <begin position="46"/>
        <end position="55"/>
    </location>
</feature>
<keyword evidence="3" id="KW-1185">Reference proteome</keyword>